<sequence>MNTAIPPPPFLQCLGMPVIAWRDWRRVVWIYIDAAARDATQAHKKALLLNALGVEGVRLYFAAVEDQTQAGADGGTSDVEAVDVFPEALTVLGRCFAPEEDEVVKRLQFKRTQHAEESTTTFLNDLHPLARACGFGTAVDARFGTKFSANYCPTHYDPNSSRWATSSPFKRPWKLQKKNAQTT</sequence>
<dbReference type="Proteomes" id="UP000821865">
    <property type="component" value="Chromosome 11"/>
</dbReference>
<name>A0ACB8DKZ7_DERSI</name>
<evidence type="ECO:0000313" key="2">
    <source>
        <dbReference type="Proteomes" id="UP000821865"/>
    </source>
</evidence>
<dbReference type="EMBL" id="CM023480">
    <property type="protein sequence ID" value="KAH7971228.1"/>
    <property type="molecule type" value="Genomic_DNA"/>
</dbReference>
<gene>
    <name evidence="1" type="ORF">HPB49_020470</name>
</gene>
<reference evidence="1" key="1">
    <citation type="submission" date="2020-05" db="EMBL/GenBank/DDBJ databases">
        <title>Large-scale comparative analyses of tick genomes elucidate their genetic diversity and vector capacities.</title>
        <authorList>
            <person name="Jia N."/>
            <person name="Wang J."/>
            <person name="Shi W."/>
            <person name="Du L."/>
            <person name="Sun Y."/>
            <person name="Zhan W."/>
            <person name="Jiang J."/>
            <person name="Wang Q."/>
            <person name="Zhang B."/>
            <person name="Ji P."/>
            <person name="Sakyi L.B."/>
            <person name="Cui X."/>
            <person name="Yuan T."/>
            <person name="Jiang B."/>
            <person name="Yang W."/>
            <person name="Lam T.T.-Y."/>
            <person name="Chang Q."/>
            <person name="Ding S."/>
            <person name="Wang X."/>
            <person name="Zhu J."/>
            <person name="Ruan X."/>
            <person name="Zhao L."/>
            <person name="Wei J."/>
            <person name="Que T."/>
            <person name="Du C."/>
            <person name="Cheng J."/>
            <person name="Dai P."/>
            <person name="Han X."/>
            <person name="Huang E."/>
            <person name="Gao Y."/>
            <person name="Liu J."/>
            <person name="Shao H."/>
            <person name="Ye R."/>
            <person name="Li L."/>
            <person name="Wei W."/>
            <person name="Wang X."/>
            <person name="Wang C."/>
            <person name="Yang T."/>
            <person name="Huo Q."/>
            <person name="Li W."/>
            <person name="Guo W."/>
            <person name="Chen H."/>
            <person name="Zhou L."/>
            <person name="Ni X."/>
            <person name="Tian J."/>
            <person name="Zhou Y."/>
            <person name="Sheng Y."/>
            <person name="Liu T."/>
            <person name="Pan Y."/>
            <person name="Xia L."/>
            <person name="Li J."/>
            <person name="Zhao F."/>
            <person name="Cao W."/>
        </authorList>
    </citation>
    <scope>NUCLEOTIDE SEQUENCE</scope>
    <source>
        <strain evidence="1">Dsil-2018</strain>
    </source>
</reference>
<organism evidence="1 2">
    <name type="scientific">Dermacentor silvarum</name>
    <name type="common">Tick</name>
    <dbReference type="NCBI Taxonomy" id="543639"/>
    <lineage>
        <taxon>Eukaryota</taxon>
        <taxon>Metazoa</taxon>
        <taxon>Ecdysozoa</taxon>
        <taxon>Arthropoda</taxon>
        <taxon>Chelicerata</taxon>
        <taxon>Arachnida</taxon>
        <taxon>Acari</taxon>
        <taxon>Parasitiformes</taxon>
        <taxon>Ixodida</taxon>
        <taxon>Ixodoidea</taxon>
        <taxon>Ixodidae</taxon>
        <taxon>Rhipicephalinae</taxon>
        <taxon>Dermacentor</taxon>
    </lineage>
</organism>
<evidence type="ECO:0000313" key="1">
    <source>
        <dbReference type="EMBL" id="KAH7971228.1"/>
    </source>
</evidence>
<comment type="caution">
    <text evidence="1">The sequence shown here is derived from an EMBL/GenBank/DDBJ whole genome shotgun (WGS) entry which is preliminary data.</text>
</comment>
<proteinExistence type="predicted"/>
<accession>A0ACB8DKZ7</accession>
<keyword evidence="2" id="KW-1185">Reference proteome</keyword>
<protein>
    <submittedName>
        <fullName evidence="1">Uncharacterized protein</fullName>
    </submittedName>
</protein>